<dbReference type="SUPFAM" id="SSF54695">
    <property type="entry name" value="POZ domain"/>
    <property type="match status" value="1"/>
</dbReference>
<proteinExistence type="predicted"/>
<dbReference type="InterPro" id="IPR011333">
    <property type="entry name" value="SKP1/BTB/POZ_sf"/>
</dbReference>
<feature type="region of interest" description="Disordered" evidence="1">
    <location>
        <begin position="388"/>
        <end position="411"/>
    </location>
</feature>
<feature type="compositionally biased region" description="Pro residues" evidence="1">
    <location>
        <begin position="457"/>
        <end position="469"/>
    </location>
</feature>
<feature type="compositionally biased region" description="Polar residues" evidence="1">
    <location>
        <begin position="117"/>
        <end position="130"/>
    </location>
</feature>
<evidence type="ECO:0000313" key="4">
    <source>
        <dbReference type="Proteomes" id="UP001642484"/>
    </source>
</evidence>
<name>A0ABP0LUD3_9DINO</name>
<feature type="compositionally biased region" description="Low complexity" evidence="1">
    <location>
        <begin position="237"/>
        <end position="246"/>
    </location>
</feature>
<reference evidence="3 4" key="1">
    <citation type="submission" date="2024-02" db="EMBL/GenBank/DDBJ databases">
        <authorList>
            <person name="Chen Y."/>
            <person name="Shah S."/>
            <person name="Dougan E. K."/>
            <person name="Thang M."/>
            <person name="Chan C."/>
        </authorList>
    </citation>
    <scope>NUCLEOTIDE SEQUENCE [LARGE SCALE GENOMIC DNA]</scope>
</reference>
<dbReference type="SUPFAM" id="SSF48403">
    <property type="entry name" value="Ankyrin repeat"/>
    <property type="match status" value="1"/>
</dbReference>
<feature type="region of interest" description="Disordered" evidence="1">
    <location>
        <begin position="40"/>
        <end position="248"/>
    </location>
</feature>
<comment type="caution">
    <text evidence="3">The sequence shown here is derived from an EMBL/GenBank/DDBJ whole genome shotgun (WGS) entry which is preliminary data.</text>
</comment>
<dbReference type="InterPro" id="IPR036770">
    <property type="entry name" value="Ankyrin_rpt-contain_sf"/>
</dbReference>
<organism evidence="3 4">
    <name type="scientific">Durusdinium trenchii</name>
    <dbReference type="NCBI Taxonomy" id="1381693"/>
    <lineage>
        <taxon>Eukaryota</taxon>
        <taxon>Sar</taxon>
        <taxon>Alveolata</taxon>
        <taxon>Dinophyceae</taxon>
        <taxon>Suessiales</taxon>
        <taxon>Symbiodiniaceae</taxon>
        <taxon>Durusdinium</taxon>
    </lineage>
</organism>
<evidence type="ECO:0000256" key="1">
    <source>
        <dbReference type="SAM" id="MobiDB-lite"/>
    </source>
</evidence>
<sequence>MANTPELESVLSRRREEVEARGAFYTKDRCGRADAVWYERTEGQFSPRHSDRPVSRLASASPFPERDEPAEAPRQRPHLVRRRSAPKQHPEPDRVRRSFPRRVSTGTALKAPVRPMNSRNTSPMASSARSLATPERTRAAASEEGSHAATATTGHTRCSVDADLKDVKDVKSPAAKRSESSSSASTISCEAIPPPPAPKSVSQRAPVDQKGENADSRVGPQGKNGPSASALPQLSRPPKAGGAPAVAAPPPMFARKVQVDFRRCREWSRSQVLLFRQTKQQMSLLAMQVAARKLCKIQEACKMGARKATNLRMPKSKVLIRNQVLCAKASAMCGFPLLRALRRAQASRSLSQRSNRHRTSDLEVLRAEASAMYGLLLPRVLRRAQARSLKKKAQEDSSPEEAGEPIDSPFRSVATGVSSWRQLSLGSLSSQGLPTILTHISESKKGMWVDEEEEEPLPSPKAEPEPAPSPNCEAAWQGGAGGQSGLPAPLVISIPPGHGDAKDNEPPKLDERDYRMLWEAVVQGHVSVLQQFMARGLLQSGCLCDMNGHSIFWNALAYQQQQVAMFLLQHFPPGTPEGIDLMEIHARRKDTLLHLCVYFEDFSGPAAELFKSLFLGMGQMHANPLQAWSRANADSETFLHCAAARRNFWVMRFVASHAWELLFQQSVRANAIQVLLEKLEEVGVVRPAAAAPDVEVPQTWMNFAQYLPHRAERGSAFADVELEVQESSTCYRSIAAHRCVLGAASGIFHQQLLECPSGRSILISPLSCRSWKVLDTALTFIYSSRISCDFSEDGFLLWQLLCLCSSYQLPEPLWRYARSALLRVLVDSTFAVVTPLLLEARDEVGLSDLEACFAAHTFLQSPEVALRSCEQPQALLTALGEIERQAMSMATKEDVPLTSGGPPCT</sequence>
<dbReference type="CDD" id="cd18186">
    <property type="entry name" value="BTB_POZ_ZBTB_KLHL-like"/>
    <property type="match status" value="1"/>
</dbReference>
<evidence type="ECO:0000259" key="2">
    <source>
        <dbReference type="PROSITE" id="PS50097"/>
    </source>
</evidence>
<dbReference type="EMBL" id="CAXAMN010013780">
    <property type="protein sequence ID" value="CAK9041720.1"/>
    <property type="molecule type" value="Genomic_DNA"/>
</dbReference>
<feature type="compositionally biased region" description="Basic and acidic residues" evidence="1">
    <location>
        <begin position="64"/>
        <end position="74"/>
    </location>
</feature>
<feature type="compositionally biased region" description="Low complexity" evidence="1">
    <location>
        <begin position="139"/>
        <end position="156"/>
    </location>
</feature>
<dbReference type="Gene3D" id="3.30.710.10">
    <property type="entry name" value="Potassium Channel Kv1.1, Chain A"/>
    <property type="match status" value="1"/>
</dbReference>
<dbReference type="InterPro" id="IPR000210">
    <property type="entry name" value="BTB/POZ_dom"/>
</dbReference>
<evidence type="ECO:0000313" key="3">
    <source>
        <dbReference type="EMBL" id="CAK9041720.1"/>
    </source>
</evidence>
<protein>
    <recommendedName>
        <fullName evidence="2">BTB domain-containing protein</fullName>
    </recommendedName>
</protein>
<dbReference type="Pfam" id="PF00651">
    <property type="entry name" value="BTB"/>
    <property type="match status" value="1"/>
</dbReference>
<gene>
    <name evidence="3" type="ORF">CCMP2556_LOCUS22328</name>
</gene>
<accession>A0ABP0LUD3</accession>
<feature type="compositionally biased region" description="Basic residues" evidence="1">
    <location>
        <begin position="75"/>
        <end position="86"/>
    </location>
</feature>
<feature type="domain" description="BTB" evidence="2">
    <location>
        <begin position="718"/>
        <end position="790"/>
    </location>
</feature>
<dbReference type="Proteomes" id="UP001642484">
    <property type="component" value="Unassembled WGS sequence"/>
</dbReference>
<feature type="region of interest" description="Disordered" evidence="1">
    <location>
        <begin position="444"/>
        <end position="481"/>
    </location>
</feature>
<feature type="compositionally biased region" description="Basic and acidic residues" evidence="1">
    <location>
        <begin position="40"/>
        <end position="54"/>
    </location>
</feature>
<dbReference type="Gene3D" id="1.25.40.20">
    <property type="entry name" value="Ankyrin repeat-containing domain"/>
    <property type="match status" value="1"/>
</dbReference>
<keyword evidence="4" id="KW-1185">Reference proteome</keyword>
<dbReference type="PROSITE" id="PS50097">
    <property type="entry name" value="BTB"/>
    <property type="match status" value="1"/>
</dbReference>
<feature type="compositionally biased region" description="Basic and acidic residues" evidence="1">
    <location>
        <begin position="158"/>
        <end position="179"/>
    </location>
</feature>